<accession>A0A7Z9C292</accession>
<comment type="caution">
    <text evidence="1">The sequence shown here is derived from an EMBL/GenBank/DDBJ whole genome shotgun (WGS) entry which is preliminary data.</text>
</comment>
<reference evidence="1" key="1">
    <citation type="submission" date="2019-10" db="EMBL/GenBank/DDBJ databases">
        <authorList>
            <consortium name="Genoscope - CEA"/>
            <person name="William W."/>
        </authorList>
    </citation>
    <scope>NUCLEOTIDE SEQUENCE [LARGE SCALE GENOMIC DNA]</scope>
    <source>
        <strain evidence="1">BBR_PRJEB10992</strain>
    </source>
</reference>
<evidence type="ECO:0000313" key="1">
    <source>
        <dbReference type="EMBL" id="VXD23824.1"/>
    </source>
</evidence>
<proteinExistence type="predicted"/>
<dbReference type="EMBL" id="CZCU02000156">
    <property type="protein sequence ID" value="VXD23824.1"/>
    <property type="molecule type" value="Genomic_DNA"/>
</dbReference>
<dbReference type="OrthoDB" id="26670at2"/>
<gene>
    <name evidence="1" type="ORF">PL8927_790019</name>
</gene>
<keyword evidence="2" id="KW-1185">Reference proteome</keyword>
<name>A0A7Z9C292_9CYAN</name>
<dbReference type="AlphaFoldDB" id="A0A7Z9C292"/>
<protein>
    <submittedName>
        <fullName evidence="1">Similar to tr Q8YK90 Q8YK90</fullName>
    </submittedName>
</protein>
<sequence length="79" mass="9200">MQSIQFKGRIGEDGILRVKMPAEFKDRDLEAIVIFQAKSETQKARNWQPGFFEEVIGGWVGEPLVRENQGQYEIRENLF</sequence>
<organism evidence="1 2">
    <name type="scientific">Planktothrix serta PCC 8927</name>
    <dbReference type="NCBI Taxonomy" id="671068"/>
    <lineage>
        <taxon>Bacteria</taxon>
        <taxon>Bacillati</taxon>
        <taxon>Cyanobacteriota</taxon>
        <taxon>Cyanophyceae</taxon>
        <taxon>Oscillatoriophycideae</taxon>
        <taxon>Oscillatoriales</taxon>
        <taxon>Microcoleaceae</taxon>
        <taxon>Planktothrix</taxon>
    </lineage>
</organism>
<dbReference type="Proteomes" id="UP000184550">
    <property type="component" value="Unassembled WGS sequence"/>
</dbReference>
<evidence type="ECO:0000313" key="2">
    <source>
        <dbReference type="Proteomes" id="UP000184550"/>
    </source>
</evidence>
<dbReference type="RefSeq" id="WP_083625694.1">
    <property type="nucleotide sequence ID" value="NZ_LR734880.1"/>
</dbReference>